<feature type="zinc finger region" description="C3H1-type" evidence="6">
    <location>
        <begin position="999"/>
        <end position="1022"/>
    </location>
</feature>
<dbReference type="PROSITE" id="PS50103">
    <property type="entry name" value="ZF_C3H1"/>
    <property type="match status" value="3"/>
</dbReference>
<feature type="zinc finger region" description="C3H1-type" evidence="6">
    <location>
        <begin position="971"/>
        <end position="998"/>
    </location>
</feature>
<feature type="compositionally biased region" description="Pro residues" evidence="7">
    <location>
        <begin position="734"/>
        <end position="744"/>
    </location>
</feature>
<feature type="compositionally biased region" description="Basic and acidic residues" evidence="7">
    <location>
        <begin position="640"/>
        <end position="655"/>
    </location>
</feature>
<feature type="compositionally biased region" description="Polar residues" evidence="7">
    <location>
        <begin position="660"/>
        <end position="679"/>
    </location>
</feature>
<feature type="domain" description="C3H1-type" evidence="8">
    <location>
        <begin position="999"/>
        <end position="1022"/>
    </location>
</feature>
<feature type="compositionally biased region" description="Low complexity" evidence="7">
    <location>
        <begin position="745"/>
        <end position="761"/>
    </location>
</feature>
<feature type="region of interest" description="Disordered" evidence="7">
    <location>
        <begin position="340"/>
        <end position="361"/>
    </location>
</feature>
<dbReference type="Proteomes" id="UP001174909">
    <property type="component" value="Unassembled WGS sequence"/>
</dbReference>
<feature type="region of interest" description="Disordered" evidence="7">
    <location>
        <begin position="577"/>
        <end position="942"/>
    </location>
</feature>
<feature type="domain" description="C3H1-type" evidence="8">
    <location>
        <begin position="939"/>
        <end position="966"/>
    </location>
</feature>
<dbReference type="SMART" id="SM00356">
    <property type="entry name" value="ZnF_C3H1"/>
    <property type="match status" value="3"/>
</dbReference>
<evidence type="ECO:0000256" key="2">
    <source>
        <dbReference type="ARBA" id="ARBA00022723"/>
    </source>
</evidence>
<dbReference type="InterPro" id="IPR054361">
    <property type="entry name" value="Znf-CCCH_ZC3H4/6/8"/>
</dbReference>
<evidence type="ECO:0000256" key="6">
    <source>
        <dbReference type="PROSITE-ProRule" id="PRU00723"/>
    </source>
</evidence>
<keyword evidence="1" id="KW-0597">Phosphoprotein</keyword>
<dbReference type="Pfam" id="PF22623">
    <property type="entry name" value="zf-CCCH_9"/>
    <property type="match status" value="1"/>
</dbReference>
<feature type="compositionally biased region" description="Basic and acidic residues" evidence="7">
    <location>
        <begin position="161"/>
        <end position="212"/>
    </location>
</feature>
<dbReference type="Pfam" id="PF14608">
    <property type="entry name" value="zf-CCCH_2"/>
    <property type="match status" value="2"/>
</dbReference>
<feature type="compositionally biased region" description="Basic and acidic residues" evidence="7">
    <location>
        <begin position="619"/>
        <end position="632"/>
    </location>
</feature>
<feature type="compositionally biased region" description="Acidic residues" evidence="7">
    <location>
        <begin position="838"/>
        <end position="847"/>
    </location>
</feature>
<feature type="compositionally biased region" description="Basic and acidic residues" evidence="7">
    <location>
        <begin position="807"/>
        <end position="820"/>
    </location>
</feature>
<gene>
    <name evidence="9" type="ORF">GBAR_LOCUS23355</name>
</gene>
<evidence type="ECO:0000313" key="9">
    <source>
        <dbReference type="EMBL" id="CAI8042050.1"/>
    </source>
</evidence>
<dbReference type="InterPro" id="IPR036855">
    <property type="entry name" value="Znf_CCCH_sf"/>
</dbReference>
<feature type="compositionally biased region" description="Low complexity" evidence="7">
    <location>
        <begin position="680"/>
        <end position="709"/>
    </location>
</feature>
<dbReference type="PANTHER" id="PTHR13119">
    <property type="entry name" value="ZINC FINGER CCCH DOMAIN-CONTAINING PROTEI"/>
    <property type="match status" value="1"/>
</dbReference>
<dbReference type="Gene3D" id="4.10.1000.10">
    <property type="entry name" value="Zinc finger, CCCH-type"/>
    <property type="match status" value="1"/>
</dbReference>
<organism evidence="9 10">
    <name type="scientific">Geodia barretti</name>
    <name type="common">Barrett's horny sponge</name>
    <dbReference type="NCBI Taxonomy" id="519541"/>
    <lineage>
        <taxon>Eukaryota</taxon>
        <taxon>Metazoa</taxon>
        <taxon>Porifera</taxon>
        <taxon>Demospongiae</taxon>
        <taxon>Heteroscleromorpha</taxon>
        <taxon>Tetractinellida</taxon>
        <taxon>Astrophorina</taxon>
        <taxon>Geodiidae</taxon>
        <taxon>Geodia</taxon>
    </lineage>
</organism>
<keyword evidence="4 6" id="KW-0863">Zinc-finger</keyword>
<name>A0AA35T5C1_GEOBA</name>
<dbReference type="EMBL" id="CASHTH010003233">
    <property type="protein sequence ID" value="CAI8042050.1"/>
    <property type="molecule type" value="Genomic_DNA"/>
</dbReference>
<evidence type="ECO:0000256" key="7">
    <source>
        <dbReference type="SAM" id="MobiDB-lite"/>
    </source>
</evidence>
<feature type="compositionally biased region" description="Basic residues" evidence="7">
    <location>
        <begin position="234"/>
        <end position="245"/>
    </location>
</feature>
<dbReference type="InterPro" id="IPR000571">
    <property type="entry name" value="Znf_CCCH"/>
</dbReference>
<evidence type="ECO:0000313" key="10">
    <source>
        <dbReference type="Proteomes" id="UP001174909"/>
    </source>
</evidence>
<keyword evidence="2 6" id="KW-0479">Metal-binding</keyword>
<evidence type="ECO:0000256" key="5">
    <source>
        <dbReference type="ARBA" id="ARBA00022833"/>
    </source>
</evidence>
<evidence type="ECO:0000256" key="3">
    <source>
        <dbReference type="ARBA" id="ARBA00022737"/>
    </source>
</evidence>
<evidence type="ECO:0000256" key="4">
    <source>
        <dbReference type="ARBA" id="ARBA00022771"/>
    </source>
</evidence>
<feature type="compositionally biased region" description="Low complexity" evidence="7">
    <location>
        <begin position="723"/>
        <end position="733"/>
    </location>
</feature>
<protein>
    <submittedName>
        <fullName evidence="9">Zinc finger CCCH domain-containing protein 8</fullName>
    </submittedName>
</protein>
<feature type="compositionally biased region" description="Low complexity" evidence="7">
    <location>
        <begin position="785"/>
        <end position="798"/>
    </location>
</feature>
<proteinExistence type="predicted"/>
<dbReference type="InterPro" id="IPR045124">
    <property type="entry name" value="Su(sable)-like"/>
</dbReference>
<reference evidence="9" key="1">
    <citation type="submission" date="2023-03" db="EMBL/GenBank/DDBJ databases">
        <authorList>
            <person name="Steffen K."/>
            <person name="Cardenas P."/>
        </authorList>
    </citation>
    <scope>NUCLEOTIDE SEQUENCE</scope>
</reference>
<keyword evidence="10" id="KW-1185">Reference proteome</keyword>
<dbReference type="PANTHER" id="PTHR13119:SF12">
    <property type="entry name" value="PROTEIN SUPPRESSOR OF SABLE"/>
    <property type="match status" value="1"/>
</dbReference>
<evidence type="ECO:0000256" key="1">
    <source>
        <dbReference type="ARBA" id="ARBA00022553"/>
    </source>
</evidence>
<dbReference type="GO" id="GO:0008270">
    <property type="term" value="F:zinc ion binding"/>
    <property type="evidence" value="ECO:0007669"/>
    <property type="project" value="UniProtKB-KW"/>
</dbReference>
<feature type="compositionally biased region" description="Acidic residues" evidence="7">
    <location>
        <begin position="821"/>
        <end position="830"/>
    </location>
</feature>
<feature type="domain" description="C3H1-type" evidence="8">
    <location>
        <begin position="971"/>
        <end position="998"/>
    </location>
</feature>
<feature type="region of interest" description="Disordered" evidence="7">
    <location>
        <begin position="53"/>
        <end position="323"/>
    </location>
</feature>
<dbReference type="GO" id="GO:0005634">
    <property type="term" value="C:nucleus"/>
    <property type="evidence" value="ECO:0007669"/>
    <property type="project" value="TreeGrafter"/>
</dbReference>
<keyword evidence="5 6" id="KW-0862">Zinc</keyword>
<dbReference type="SUPFAM" id="SSF90229">
    <property type="entry name" value="CCCH zinc finger"/>
    <property type="match status" value="3"/>
</dbReference>
<feature type="compositionally biased region" description="Basic and acidic residues" evidence="7">
    <location>
        <begin position="122"/>
        <end position="139"/>
    </location>
</feature>
<comment type="caution">
    <text evidence="9">The sequence shown here is derived from an EMBL/GenBank/DDBJ whole genome shotgun (WGS) entry which is preliminary data.</text>
</comment>
<dbReference type="GO" id="GO:0045892">
    <property type="term" value="P:negative regulation of DNA-templated transcription"/>
    <property type="evidence" value="ECO:0007669"/>
    <property type="project" value="InterPro"/>
</dbReference>
<dbReference type="AlphaFoldDB" id="A0AA35T5C1"/>
<feature type="non-terminal residue" evidence="9">
    <location>
        <position position="1063"/>
    </location>
</feature>
<accession>A0AA35T5C1</accession>
<feature type="compositionally biased region" description="Low complexity" evidence="7">
    <location>
        <begin position="151"/>
        <end position="160"/>
    </location>
</feature>
<feature type="compositionally biased region" description="Basic and acidic residues" evidence="7">
    <location>
        <begin position="911"/>
        <end position="925"/>
    </location>
</feature>
<feature type="region of interest" description="Disordered" evidence="7">
    <location>
        <begin position="1037"/>
        <end position="1063"/>
    </location>
</feature>
<feature type="zinc finger region" description="C3H1-type" evidence="6">
    <location>
        <begin position="939"/>
        <end position="966"/>
    </location>
</feature>
<dbReference type="GO" id="GO:0003723">
    <property type="term" value="F:RNA binding"/>
    <property type="evidence" value="ECO:0007669"/>
    <property type="project" value="InterPro"/>
</dbReference>
<keyword evidence="3" id="KW-0677">Repeat</keyword>
<evidence type="ECO:0000259" key="8">
    <source>
        <dbReference type="PROSITE" id="PS50103"/>
    </source>
</evidence>
<sequence>MLRIQRRPSLSHLTCPLVRVVMMEAQVSLLEAPMWKKVKFSLMMKKLPTFPQRIKSRGTTGTATVVPSDASGSEDKKTKSSRWRGTSNSPERDSSQQRSSRRHRSRERGKDSEPKSLASLFFEDRDGTPSEQSDDGREGRGRRKGERFRHSSSPGSSSSRSGRDRDRDRLSSTRDQRDRRGGEGRSHYRTTKDSHNRHGGGEREKDWDHDSNGESSEEETASSSWSQSKGGKGYSHHHRRGRRGGGGHYQPKFGQKHDRFGADSRGSGGRSGGRDTSNWGSGKMAAKELQAQAENVRKRREKGLSLLQTPKMKPSDNLDEFNYPAPPSWYLEAVEKWEKEREEKDKAGAVGSQEGGAGGRESLTIQQPQLLVAAAGMPQPQPLFPPSTQFIYTQQQNPMADVTNTSLLGEPPRPLIPVAQILPAGLQPPMPPQIPSLFPPPLPSLVPPLQPQPLIQPLSLVPPPPLSLVLPIPPPIYPSLGSTAVTFNAAAPLQPHVAGGGPQMVAVSSGGYAGAAFQLGTAGVANEEERGGGKAVVSTVRVSSLALGITNTLGEGGAKEMEVEDEEEDEEGRMKIALETPTPQPSATGAKTFSFFRAESTGESDTDRGAAVDRGSPGAEKDNSVKCEKDTEPTENTSASDDRDEKKEGEDKMEVDVPTSEKSLTVCPTESSQPGATAGTSGDPSDPLPLSTSSAPPVTTTNPTSSGPVAYADIKTYSPPPLALLQPPSSSFPSSPPPTSPLPAPSSSTVSTAATTAPATTVGGYDTPRPTVTATSAPLPTASGRSAPPATNRAAAASGLGVGFEGSRGDNEQKHQRQVQEESDMEEGDFDYDKYLDQLDEEEDTEEVPSSALVGAISASLLQNNPLDEDFPAINPSTNRKDKTLKSLLVGESGLDISEESSKGSSKGRGSKSERRKQKESEWWSKQRNSKKPPRANSPALKPPCKFYLNGFCKQGEDCLFSHEGSPRPKNEKKERCKFFLQDTCTKGDDCRFYHGEFPCKFFHTVSGCKNGDSCKFSHAPLTEETTELLAQVLETAKENSLTQNGPSPKPPCWDSLQAKNPK</sequence>